<evidence type="ECO:0000313" key="9">
    <source>
        <dbReference type="Proteomes" id="UP000722125"/>
    </source>
</evidence>
<keyword evidence="2 6" id="KW-0812">Transmembrane</keyword>
<sequence>MPTDAPLPDAPAGVPTTSTPARVPTTGAPEADATHSVLAALRSPRRLRTEVLAGLVVALALIPEAIAFSIIAGVDPRLGLFASFTMAVSIAFLGGRPAMISAATGSVALVVAPVAREHGVDYLVATVILAGVLQVLLGLLGIAKFMRFIPRSVMVGFVNALAILIFLSQLPHLVDVTWVVYPMVAVGIVVMVLLPRWTTVVPAPLVAIVLLTAAAVLASLDVPTVGDEGELPTSLPALLVPDVPFDLDTLRVVAPYALAVALVGILESLLTAKLVDDVTDTHSDKTREAWGQGAANVITGFFGGMGGCAMIGQTMINVKASGARTRISTFLAGVFLLVLVVGLGDVVAIMPMAALVAVMVMVAVGTFDWHSVRPATLRRMPRSETAVMVATVAVTVATSNLAYGVLVGVVAAMVLFARRVAHVTTVTRLDTDDDDGQRVYAVQGELFFASSNDLVYQFDYAGDPGRVVIDMSDAHVWDASTVATLDAITHKYATKGKTVTIVGMNPESAARHERLAGSLGAGH</sequence>
<feature type="transmembrane region" description="Helical" evidence="6">
    <location>
        <begin position="293"/>
        <end position="312"/>
    </location>
</feature>
<evidence type="ECO:0000256" key="2">
    <source>
        <dbReference type="ARBA" id="ARBA00022692"/>
    </source>
</evidence>
<feature type="domain" description="STAS" evidence="7">
    <location>
        <begin position="427"/>
        <end position="523"/>
    </location>
</feature>
<protein>
    <submittedName>
        <fullName evidence="8">SulP family inorganic anion transporter</fullName>
    </submittedName>
</protein>
<dbReference type="EMBL" id="JAHBOH010000001">
    <property type="protein sequence ID" value="MBT0993755.1"/>
    <property type="molecule type" value="Genomic_DNA"/>
</dbReference>
<keyword evidence="9" id="KW-1185">Reference proteome</keyword>
<feature type="region of interest" description="Disordered" evidence="5">
    <location>
        <begin position="1"/>
        <end position="30"/>
    </location>
</feature>
<feature type="transmembrane region" description="Helical" evidence="6">
    <location>
        <begin position="51"/>
        <end position="72"/>
    </location>
</feature>
<feature type="transmembrane region" description="Helical" evidence="6">
    <location>
        <begin position="332"/>
        <end position="365"/>
    </location>
</feature>
<evidence type="ECO:0000256" key="6">
    <source>
        <dbReference type="SAM" id="Phobius"/>
    </source>
</evidence>
<dbReference type="InterPro" id="IPR011547">
    <property type="entry name" value="SLC26A/SulP_dom"/>
</dbReference>
<gene>
    <name evidence="8" type="ORF">KIN34_05580</name>
</gene>
<dbReference type="PANTHER" id="PTHR43310">
    <property type="entry name" value="SULFATE TRANSPORTER YBAR-RELATED"/>
    <property type="match status" value="1"/>
</dbReference>
<evidence type="ECO:0000256" key="1">
    <source>
        <dbReference type="ARBA" id="ARBA00004141"/>
    </source>
</evidence>
<organism evidence="8 9">
    <name type="scientific">Cellulomonas fulva</name>
    <dbReference type="NCBI Taxonomy" id="2835530"/>
    <lineage>
        <taxon>Bacteria</taxon>
        <taxon>Bacillati</taxon>
        <taxon>Actinomycetota</taxon>
        <taxon>Actinomycetes</taxon>
        <taxon>Micrococcales</taxon>
        <taxon>Cellulomonadaceae</taxon>
        <taxon>Cellulomonas</taxon>
    </lineage>
</organism>
<reference evidence="8 9" key="1">
    <citation type="submission" date="2021-05" db="EMBL/GenBank/DDBJ databases">
        <title>Description of Cellulomonas sp. DKR-3 sp. nov.</title>
        <authorList>
            <person name="Dahal R.H."/>
            <person name="Chaudhary D.K."/>
        </authorList>
    </citation>
    <scope>NUCLEOTIDE SEQUENCE [LARGE SCALE GENOMIC DNA]</scope>
    <source>
        <strain evidence="8 9">DKR-3</strain>
    </source>
</reference>
<feature type="transmembrane region" description="Helical" evidence="6">
    <location>
        <begin position="78"/>
        <end position="94"/>
    </location>
</feature>
<evidence type="ECO:0000256" key="3">
    <source>
        <dbReference type="ARBA" id="ARBA00022989"/>
    </source>
</evidence>
<feature type="transmembrane region" description="Helical" evidence="6">
    <location>
        <begin position="201"/>
        <end position="220"/>
    </location>
</feature>
<evidence type="ECO:0000259" key="7">
    <source>
        <dbReference type="PROSITE" id="PS50801"/>
    </source>
</evidence>
<dbReference type="SUPFAM" id="SSF52091">
    <property type="entry name" value="SpoIIaa-like"/>
    <property type="match status" value="1"/>
</dbReference>
<dbReference type="PANTHER" id="PTHR43310:SF1">
    <property type="entry name" value="SULFATE TRANSPORTER YBAR-RELATED"/>
    <property type="match status" value="1"/>
</dbReference>
<name>A0ABS5TXA3_9CELL</name>
<dbReference type="InterPro" id="IPR036513">
    <property type="entry name" value="STAS_dom_sf"/>
</dbReference>
<dbReference type="PROSITE" id="PS50801">
    <property type="entry name" value="STAS"/>
    <property type="match status" value="1"/>
</dbReference>
<dbReference type="Pfam" id="PF01740">
    <property type="entry name" value="STAS"/>
    <property type="match status" value="1"/>
</dbReference>
<evidence type="ECO:0000256" key="5">
    <source>
        <dbReference type="SAM" id="MobiDB-lite"/>
    </source>
</evidence>
<comment type="caution">
    <text evidence="8">The sequence shown here is derived from an EMBL/GenBank/DDBJ whole genome shotgun (WGS) entry which is preliminary data.</text>
</comment>
<keyword evidence="3 6" id="KW-1133">Transmembrane helix</keyword>
<comment type="subcellular location">
    <subcellularLocation>
        <location evidence="1">Membrane</location>
        <topology evidence="1">Multi-pass membrane protein</topology>
    </subcellularLocation>
</comment>
<accession>A0ABS5TXA3</accession>
<feature type="transmembrane region" description="Helical" evidence="6">
    <location>
        <begin position="386"/>
        <end position="416"/>
    </location>
</feature>
<dbReference type="CDD" id="cd07042">
    <property type="entry name" value="STAS_SulP_like_sulfate_transporter"/>
    <property type="match status" value="1"/>
</dbReference>
<keyword evidence="4 6" id="KW-0472">Membrane</keyword>
<dbReference type="InterPro" id="IPR052706">
    <property type="entry name" value="Membrane-Transporter-like"/>
</dbReference>
<feature type="transmembrane region" description="Helical" evidence="6">
    <location>
        <begin position="152"/>
        <end position="170"/>
    </location>
</feature>
<evidence type="ECO:0000256" key="4">
    <source>
        <dbReference type="ARBA" id="ARBA00023136"/>
    </source>
</evidence>
<dbReference type="Proteomes" id="UP000722125">
    <property type="component" value="Unassembled WGS sequence"/>
</dbReference>
<dbReference type="Pfam" id="PF00916">
    <property type="entry name" value="Sulfate_transp"/>
    <property type="match status" value="2"/>
</dbReference>
<dbReference type="InterPro" id="IPR002645">
    <property type="entry name" value="STAS_dom"/>
</dbReference>
<evidence type="ECO:0000313" key="8">
    <source>
        <dbReference type="EMBL" id="MBT0993755.1"/>
    </source>
</evidence>
<dbReference type="Gene3D" id="3.30.750.24">
    <property type="entry name" value="STAS domain"/>
    <property type="match status" value="1"/>
</dbReference>
<proteinExistence type="predicted"/>
<feature type="transmembrane region" description="Helical" evidence="6">
    <location>
        <begin position="122"/>
        <end position="140"/>
    </location>
</feature>
<feature type="transmembrane region" description="Helical" evidence="6">
    <location>
        <begin position="253"/>
        <end position="272"/>
    </location>
</feature>
<feature type="transmembrane region" description="Helical" evidence="6">
    <location>
        <begin position="176"/>
        <end position="194"/>
    </location>
</feature>